<dbReference type="InterPro" id="IPR011600">
    <property type="entry name" value="Pept_C14_caspase"/>
</dbReference>
<gene>
    <name evidence="3" type="ORF">QVD17_01455</name>
</gene>
<dbReference type="GO" id="GO:0005737">
    <property type="term" value="C:cytoplasm"/>
    <property type="evidence" value="ECO:0007669"/>
    <property type="project" value="TreeGrafter"/>
</dbReference>
<dbReference type="SUPFAM" id="SSF52129">
    <property type="entry name" value="Caspase-like"/>
    <property type="match status" value="1"/>
</dbReference>
<dbReference type="InterPro" id="IPR050452">
    <property type="entry name" value="Metacaspase"/>
</dbReference>
<feature type="domain" description="Peptidase C14 caspase" evidence="2">
    <location>
        <begin position="7"/>
        <end position="302"/>
    </location>
</feature>
<dbReference type="PANTHER" id="PTHR48104:SF7">
    <property type="entry name" value="METACASPASE-9"/>
    <property type="match status" value="1"/>
</dbReference>
<dbReference type="InterPro" id="IPR029030">
    <property type="entry name" value="Caspase-like_dom_sf"/>
</dbReference>
<dbReference type="Pfam" id="PF00656">
    <property type="entry name" value="Peptidase_C14"/>
    <property type="match status" value="1"/>
</dbReference>
<evidence type="ECO:0000313" key="3">
    <source>
        <dbReference type="EMBL" id="KAK1435689.1"/>
    </source>
</evidence>
<sequence>MKEVGNKGLAVLVGCNYANTPNELHGCINDVLAMRQVLIDRFRFKPDNIHLLTDEPDSPIKPTGAKIMEALNRMVDEAEPGDVLYFHYSGHGTRIPSNRRAHPFHQDEAIVPCDYNLITDVDFQNLVNRVPKGATFTILSDSCHSGGLIDKEKEQIGPSSLPPNPILTTTIHKSKTIPFSSILHHLSSITQINTSDIGTHLLELFGSAASLRFSLPSHELDSIPSIHEDDGILLSGCQANETSADMNPHEPGGKAYGAFSNAVQIVLKENLDDLSNKEIVLMARNVLQKQGFQQHPCLYSSDAHANAKFLKQI</sequence>
<evidence type="ECO:0000256" key="1">
    <source>
        <dbReference type="ARBA" id="ARBA00009005"/>
    </source>
</evidence>
<accession>A0AAD8L4Y5</accession>
<name>A0AAD8L4Y5_TARER</name>
<protein>
    <recommendedName>
        <fullName evidence="2">Peptidase C14 caspase domain-containing protein</fullName>
    </recommendedName>
</protein>
<reference evidence="3" key="1">
    <citation type="journal article" date="2023" name="bioRxiv">
        <title>Improved chromosome-level genome assembly for marigold (Tagetes erecta).</title>
        <authorList>
            <person name="Jiang F."/>
            <person name="Yuan L."/>
            <person name="Wang S."/>
            <person name="Wang H."/>
            <person name="Xu D."/>
            <person name="Wang A."/>
            <person name="Fan W."/>
        </authorList>
    </citation>
    <scope>NUCLEOTIDE SEQUENCE</scope>
    <source>
        <strain evidence="3">WSJ</strain>
        <tissue evidence="3">Leaf</tissue>
    </source>
</reference>
<dbReference type="GO" id="GO:0006508">
    <property type="term" value="P:proteolysis"/>
    <property type="evidence" value="ECO:0007669"/>
    <property type="project" value="InterPro"/>
</dbReference>
<comment type="similarity">
    <text evidence="1">Belongs to the peptidase C14B family.</text>
</comment>
<dbReference type="EMBL" id="JAUHHV010000001">
    <property type="protein sequence ID" value="KAK1435689.1"/>
    <property type="molecule type" value="Genomic_DNA"/>
</dbReference>
<dbReference type="PANTHER" id="PTHR48104">
    <property type="entry name" value="METACASPASE-4"/>
    <property type="match status" value="1"/>
</dbReference>
<dbReference type="AlphaFoldDB" id="A0AAD8L4Y5"/>
<keyword evidence="4" id="KW-1185">Reference proteome</keyword>
<evidence type="ECO:0000259" key="2">
    <source>
        <dbReference type="Pfam" id="PF00656"/>
    </source>
</evidence>
<proteinExistence type="inferred from homology"/>
<dbReference type="GO" id="GO:0004197">
    <property type="term" value="F:cysteine-type endopeptidase activity"/>
    <property type="evidence" value="ECO:0007669"/>
    <property type="project" value="InterPro"/>
</dbReference>
<comment type="caution">
    <text evidence="3">The sequence shown here is derived from an EMBL/GenBank/DDBJ whole genome shotgun (WGS) entry which is preliminary data.</text>
</comment>
<organism evidence="3 4">
    <name type="scientific">Tagetes erecta</name>
    <name type="common">African marigold</name>
    <dbReference type="NCBI Taxonomy" id="13708"/>
    <lineage>
        <taxon>Eukaryota</taxon>
        <taxon>Viridiplantae</taxon>
        <taxon>Streptophyta</taxon>
        <taxon>Embryophyta</taxon>
        <taxon>Tracheophyta</taxon>
        <taxon>Spermatophyta</taxon>
        <taxon>Magnoliopsida</taxon>
        <taxon>eudicotyledons</taxon>
        <taxon>Gunneridae</taxon>
        <taxon>Pentapetalae</taxon>
        <taxon>asterids</taxon>
        <taxon>campanulids</taxon>
        <taxon>Asterales</taxon>
        <taxon>Asteraceae</taxon>
        <taxon>Asteroideae</taxon>
        <taxon>Heliantheae alliance</taxon>
        <taxon>Tageteae</taxon>
        <taxon>Tagetes</taxon>
    </lineage>
</organism>
<dbReference type="Proteomes" id="UP001229421">
    <property type="component" value="Unassembled WGS sequence"/>
</dbReference>
<evidence type="ECO:0000313" key="4">
    <source>
        <dbReference type="Proteomes" id="UP001229421"/>
    </source>
</evidence>
<dbReference type="Gene3D" id="3.40.50.12660">
    <property type="match status" value="2"/>
</dbReference>